<proteinExistence type="predicted"/>
<dbReference type="EMBL" id="HBED01038778">
    <property type="protein sequence ID" value="CAD8321070.1"/>
    <property type="molecule type" value="Transcribed_RNA"/>
</dbReference>
<dbReference type="AlphaFoldDB" id="A0A7R9WCX6"/>
<name>A0A7R9WCX6_9STRA</name>
<protein>
    <submittedName>
        <fullName evidence="1">Uncharacterized protein</fullName>
    </submittedName>
</protein>
<evidence type="ECO:0000313" key="1">
    <source>
        <dbReference type="EMBL" id="CAD8321070.1"/>
    </source>
</evidence>
<sequence>MANFRPRQSGSRHCRHSLDILSDGSDNTGHGAAFLTVFRSISGAKIDCGVLGDSHCDTASSTQLNILGRYALSGLPSPLARLASDQVMHCCNIPLKVVH</sequence>
<accession>A0A7R9WCX6</accession>
<reference evidence="1" key="1">
    <citation type="submission" date="2021-01" db="EMBL/GenBank/DDBJ databases">
        <authorList>
            <person name="Corre E."/>
            <person name="Pelletier E."/>
            <person name="Niang G."/>
            <person name="Scheremetjew M."/>
            <person name="Finn R."/>
            <person name="Kale V."/>
            <person name="Holt S."/>
            <person name="Cochrane G."/>
            <person name="Meng A."/>
            <person name="Brown T."/>
            <person name="Cohen L."/>
        </authorList>
    </citation>
    <scope>NUCLEOTIDE SEQUENCE</scope>
    <source>
        <strain evidence="1">CCMP147</strain>
    </source>
</reference>
<organism evidence="1">
    <name type="scientific">Pseudictyota dubia</name>
    <dbReference type="NCBI Taxonomy" id="2749911"/>
    <lineage>
        <taxon>Eukaryota</taxon>
        <taxon>Sar</taxon>
        <taxon>Stramenopiles</taxon>
        <taxon>Ochrophyta</taxon>
        <taxon>Bacillariophyta</taxon>
        <taxon>Mediophyceae</taxon>
        <taxon>Biddulphiophycidae</taxon>
        <taxon>Eupodiscales</taxon>
        <taxon>Odontellaceae</taxon>
        <taxon>Pseudictyota</taxon>
    </lineage>
</organism>
<gene>
    <name evidence="1" type="ORF">TDUB1175_LOCUS19486</name>
</gene>